<dbReference type="STRING" id="133381.A0A2T9YHK2"/>
<comment type="subcellular location">
    <subcellularLocation>
        <location evidence="1">Endoplasmic reticulum membrane</location>
        <topology evidence="1">Single-pass type IV membrane protein</topology>
    </subcellularLocation>
</comment>
<dbReference type="GO" id="GO:0015031">
    <property type="term" value="P:protein transport"/>
    <property type="evidence" value="ECO:0007669"/>
    <property type="project" value="UniProtKB-KW"/>
</dbReference>
<keyword evidence="3" id="KW-0813">Transport</keyword>
<keyword evidence="8 10" id="KW-1133">Transmembrane helix</keyword>
<evidence type="ECO:0000256" key="8">
    <source>
        <dbReference type="ARBA" id="ARBA00022989"/>
    </source>
</evidence>
<feature type="transmembrane region" description="Helical" evidence="10">
    <location>
        <begin position="218"/>
        <end position="238"/>
    </location>
</feature>
<accession>A0A2T9YHK2</accession>
<dbReference type="GO" id="GO:0031201">
    <property type="term" value="C:SNARE complex"/>
    <property type="evidence" value="ECO:0007669"/>
    <property type="project" value="TreeGrafter"/>
</dbReference>
<dbReference type="GO" id="GO:0006890">
    <property type="term" value="P:retrograde vesicle-mediated transport, Golgi to endoplasmic reticulum"/>
    <property type="evidence" value="ECO:0007669"/>
    <property type="project" value="TreeGrafter"/>
</dbReference>
<proteinExistence type="inferred from homology"/>
<dbReference type="Proteomes" id="UP000245609">
    <property type="component" value="Unassembled WGS sequence"/>
</dbReference>
<protein>
    <recommendedName>
        <fullName evidence="13">t-SNARE coiled-coil homology domain-containing protein</fullName>
    </recommendedName>
</protein>
<evidence type="ECO:0008006" key="13">
    <source>
        <dbReference type="Google" id="ProtNLM"/>
    </source>
</evidence>
<dbReference type="InterPro" id="IPR019150">
    <property type="entry name" value="Vesicle_transport_protein_Use1"/>
</dbReference>
<comment type="similarity">
    <text evidence="2">Belongs to the USE1 family.</text>
</comment>
<dbReference type="AlphaFoldDB" id="A0A2T9YHK2"/>
<evidence type="ECO:0000256" key="3">
    <source>
        <dbReference type="ARBA" id="ARBA00022448"/>
    </source>
</evidence>
<dbReference type="EMBL" id="MBFS01002842">
    <property type="protein sequence ID" value="PVU91800.1"/>
    <property type="molecule type" value="Genomic_DNA"/>
</dbReference>
<sequence length="244" mass="28159">MLENEFYLSRALVRLESFLDNDQPSDSNKQVEFNNDQLFLDTSMAEINKLYEQIKIHYAELDDENWTDIYKKRIQSLEKAISSIGDEPDEQVTQKFLNHLDLQEILETKSSSADPTIEPMALDERKALLTGSNSKDKDFENQSRDLDLHKNTQEELANELLEMSKILKTNVVSFGEILEKDQLLVEETSDLVLKNSTVLEKQGSRLNKFRAESWKTTGFTWIVVAIVVLVFSLLLMIIKVVPKR</sequence>
<keyword evidence="5" id="KW-0256">Endoplasmic reticulum</keyword>
<keyword evidence="7" id="KW-0653">Protein transport</keyword>
<evidence type="ECO:0000256" key="4">
    <source>
        <dbReference type="ARBA" id="ARBA00022692"/>
    </source>
</evidence>
<dbReference type="Pfam" id="PF09753">
    <property type="entry name" value="Use1"/>
    <property type="match status" value="1"/>
</dbReference>
<dbReference type="GO" id="GO:0005484">
    <property type="term" value="F:SNAP receptor activity"/>
    <property type="evidence" value="ECO:0007669"/>
    <property type="project" value="TreeGrafter"/>
</dbReference>
<keyword evidence="6" id="KW-0931">ER-Golgi transport</keyword>
<name>A0A2T9YHK2_9FUNG</name>
<dbReference type="OrthoDB" id="4506189at2759"/>
<evidence type="ECO:0000256" key="6">
    <source>
        <dbReference type="ARBA" id="ARBA00022892"/>
    </source>
</evidence>
<evidence type="ECO:0000256" key="2">
    <source>
        <dbReference type="ARBA" id="ARBA00007891"/>
    </source>
</evidence>
<gene>
    <name evidence="11" type="ORF">BB560_006102</name>
</gene>
<evidence type="ECO:0000313" key="11">
    <source>
        <dbReference type="EMBL" id="PVU91800.1"/>
    </source>
</evidence>
<dbReference type="GO" id="GO:0005789">
    <property type="term" value="C:endoplasmic reticulum membrane"/>
    <property type="evidence" value="ECO:0007669"/>
    <property type="project" value="UniProtKB-SubCell"/>
</dbReference>
<evidence type="ECO:0000256" key="7">
    <source>
        <dbReference type="ARBA" id="ARBA00022927"/>
    </source>
</evidence>
<evidence type="ECO:0000256" key="1">
    <source>
        <dbReference type="ARBA" id="ARBA00004163"/>
    </source>
</evidence>
<evidence type="ECO:0000256" key="9">
    <source>
        <dbReference type="ARBA" id="ARBA00023136"/>
    </source>
</evidence>
<evidence type="ECO:0000313" key="12">
    <source>
        <dbReference type="Proteomes" id="UP000245609"/>
    </source>
</evidence>
<dbReference type="PANTHER" id="PTHR13050">
    <property type="entry name" value="USE1-LIKE PROTEIN"/>
    <property type="match status" value="1"/>
</dbReference>
<reference evidence="11 12" key="1">
    <citation type="journal article" date="2018" name="MBio">
        <title>Comparative Genomics Reveals the Core Gene Toolbox for the Fungus-Insect Symbiosis.</title>
        <authorList>
            <person name="Wang Y."/>
            <person name="Stata M."/>
            <person name="Wang W."/>
            <person name="Stajich J.E."/>
            <person name="White M.M."/>
            <person name="Moncalvo J.M."/>
        </authorList>
    </citation>
    <scope>NUCLEOTIDE SEQUENCE [LARGE SCALE GENOMIC DNA]</scope>
    <source>
        <strain evidence="11 12">SC-DP-2</strain>
    </source>
</reference>
<dbReference type="CDD" id="cd15860">
    <property type="entry name" value="SNARE_USE1"/>
    <property type="match status" value="1"/>
</dbReference>
<evidence type="ECO:0000256" key="10">
    <source>
        <dbReference type="SAM" id="Phobius"/>
    </source>
</evidence>
<keyword evidence="4 10" id="KW-0812">Transmembrane</keyword>
<keyword evidence="9 10" id="KW-0472">Membrane</keyword>
<dbReference type="PANTHER" id="PTHR13050:SF7">
    <property type="entry name" value="VESICLE TRANSPORT PROTEIN USE1"/>
    <property type="match status" value="1"/>
</dbReference>
<evidence type="ECO:0000256" key="5">
    <source>
        <dbReference type="ARBA" id="ARBA00022824"/>
    </source>
</evidence>
<comment type="caution">
    <text evidence="11">The sequence shown here is derived from an EMBL/GenBank/DDBJ whole genome shotgun (WGS) entry which is preliminary data.</text>
</comment>
<keyword evidence="12" id="KW-1185">Reference proteome</keyword>
<organism evidence="11 12">
    <name type="scientific">Smittium megazygosporum</name>
    <dbReference type="NCBI Taxonomy" id="133381"/>
    <lineage>
        <taxon>Eukaryota</taxon>
        <taxon>Fungi</taxon>
        <taxon>Fungi incertae sedis</taxon>
        <taxon>Zoopagomycota</taxon>
        <taxon>Kickxellomycotina</taxon>
        <taxon>Harpellomycetes</taxon>
        <taxon>Harpellales</taxon>
        <taxon>Legeriomycetaceae</taxon>
        <taxon>Smittium</taxon>
    </lineage>
</organism>